<reference evidence="9" key="1">
    <citation type="journal article" date="2019" name="Int. J. Syst. Evol. Microbiol.">
        <title>The Global Catalogue of Microorganisms (GCM) 10K type strain sequencing project: providing services to taxonomists for standard genome sequencing and annotation.</title>
        <authorList>
            <consortium name="The Broad Institute Genomics Platform"/>
            <consortium name="The Broad Institute Genome Sequencing Center for Infectious Disease"/>
            <person name="Wu L."/>
            <person name="Ma J."/>
        </authorList>
    </citation>
    <scope>NUCLEOTIDE SEQUENCE [LARGE SCALE GENOMIC DNA]</scope>
    <source>
        <strain evidence="9">KCTC 23707</strain>
    </source>
</reference>
<organism evidence="8 9">
    <name type="scientific">Chelativorans composti</name>
    <dbReference type="NCBI Taxonomy" id="768533"/>
    <lineage>
        <taxon>Bacteria</taxon>
        <taxon>Pseudomonadati</taxon>
        <taxon>Pseudomonadota</taxon>
        <taxon>Alphaproteobacteria</taxon>
        <taxon>Hyphomicrobiales</taxon>
        <taxon>Phyllobacteriaceae</taxon>
        <taxon>Chelativorans</taxon>
    </lineage>
</organism>
<evidence type="ECO:0000256" key="1">
    <source>
        <dbReference type="ARBA" id="ARBA00001561"/>
    </source>
</evidence>
<dbReference type="InterPro" id="IPR036365">
    <property type="entry name" value="PGBD-like_sf"/>
</dbReference>
<feature type="region of interest" description="Disordered" evidence="6">
    <location>
        <begin position="1"/>
        <end position="25"/>
    </location>
</feature>
<proteinExistence type="inferred from homology"/>
<dbReference type="Proteomes" id="UP001597373">
    <property type="component" value="Unassembled WGS sequence"/>
</dbReference>
<dbReference type="InterPro" id="IPR036366">
    <property type="entry name" value="PGBDSf"/>
</dbReference>
<keyword evidence="4 8" id="KW-0378">Hydrolase</keyword>
<sequence length="251" mass="27694">MNFEPDCKTARVRPSPNFGERRDGKTPDTIILHYTGMATASGAEDWLCDTRSQVSSHYLVYEDGGVVQMVPEALRAWHAGVSCWQGETDLNSRSIGIEIANPGHDLGYEDFPEAQIASVINLCKGIMERWSIRPERVLAHSDIAPSRKIDPGEKFPWRRLAEAGICVYVEPAPLVPGPILAPGVEGEEVLALQQDLARVGYGVPTDGVYDSETAIVVKAFQRRFRPERIDGVADPSTLATLRKLLMELPKL</sequence>
<evidence type="ECO:0000256" key="4">
    <source>
        <dbReference type="ARBA" id="ARBA00022801"/>
    </source>
</evidence>
<feature type="domain" description="N-acetylmuramoyl-L-alanine amidase" evidence="7">
    <location>
        <begin position="15"/>
        <end position="152"/>
    </location>
</feature>
<dbReference type="Pfam" id="PF01510">
    <property type="entry name" value="Amidase_2"/>
    <property type="match status" value="1"/>
</dbReference>
<evidence type="ECO:0000256" key="3">
    <source>
        <dbReference type="ARBA" id="ARBA00011901"/>
    </source>
</evidence>
<dbReference type="EMBL" id="JBHUIR010000038">
    <property type="protein sequence ID" value="MFD2260357.1"/>
    <property type="molecule type" value="Genomic_DNA"/>
</dbReference>
<dbReference type="SMART" id="SM00644">
    <property type="entry name" value="Ami_2"/>
    <property type="match status" value="1"/>
</dbReference>
<dbReference type="SUPFAM" id="SSF55846">
    <property type="entry name" value="N-acetylmuramoyl-L-alanine amidase-like"/>
    <property type="match status" value="1"/>
</dbReference>
<dbReference type="CDD" id="cd06583">
    <property type="entry name" value="PGRP"/>
    <property type="match status" value="1"/>
</dbReference>
<evidence type="ECO:0000256" key="2">
    <source>
        <dbReference type="ARBA" id="ARBA00007553"/>
    </source>
</evidence>
<dbReference type="PANTHER" id="PTHR30417">
    <property type="entry name" value="N-ACETYLMURAMOYL-L-ALANINE AMIDASE AMID"/>
    <property type="match status" value="1"/>
</dbReference>
<protein>
    <recommendedName>
        <fullName evidence="3">N-acetylmuramoyl-L-alanine amidase</fullName>
        <ecNumber evidence="3">3.5.1.28</ecNumber>
    </recommendedName>
</protein>
<name>A0ABW5DH04_9HYPH</name>
<dbReference type="InterPro" id="IPR002502">
    <property type="entry name" value="Amidase_domain"/>
</dbReference>
<comment type="caution">
    <text evidence="8">The sequence shown here is derived from an EMBL/GenBank/DDBJ whole genome shotgun (WGS) entry which is preliminary data.</text>
</comment>
<evidence type="ECO:0000259" key="7">
    <source>
        <dbReference type="SMART" id="SM00644"/>
    </source>
</evidence>
<dbReference type="InterPro" id="IPR002477">
    <property type="entry name" value="Peptidoglycan-bd-like"/>
</dbReference>
<dbReference type="InterPro" id="IPR036505">
    <property type="entry name" value="Amidase/PGRP_sf"/>
</dbReference>
<dbReference type="Pfam" id="PF01471">
    <property type="entry name" value="PG_binding_1"/>
    <property type="match status" value="1"/>
</dbReference>
<dbReference type="Gene3D" id="1.10.101.10">
    <property type="entry name" value="PGBD-like superfamily/PGBD"/>
    <property type="match status" value="1"/>
</dbReference>
<keyword evidence="5" id="KW-0961">Cell wall biogenesis/degradation</keyword>
<comment type="catalytic activity">
    <reaction evidence="1">
        <text>Hydrolyzes the link between N-acetylmuramoyl residues and L-amino acid residues in certain cell-wall glycopeptides.</text>
        <dbReference type="EC" id="3.5.1.28"/>
    </reaction>
</comment>
<dbReference type="RefSeq" id="WP_345099173.1">
    <property type="nucleotide sequence ID" value="NZ_BAABGS010000021.1"/>
</dbReference>
<gene>
    <name evidence="8" type="ORF">ACFSMZ_11350</name>
</gene>
<dbReference type="EC" id="3.5.1.28" evidence="3"/>
<dbReference type="Gene3D" id="3.40.80.10">
    <property type="entry name" value="Peptidoglycan recognition protein-like"/>
    <property type="match status" value="1"/>
</dbReference>
<evidence type="ECO:0000313" key="8">
    <source>
        <dbReference type="EMBL" id="MFD2260357.1"/>
    </source>
</evidence>
<dbReference type="InterPro" id="IPR051206">
    <property type="entry name" value="NAMLAA_amidase_2"/>
</dbReference>
<dbReference type="PANTHER" id="PTHR30417:SF1">
    <property type="entry name" value="N-ACETYLMURAMOYL-L-ALANINE AMIDASE AMID"/>
    <property type="match status" value="1"/>
</dbReference>
<keyword evidence="9" id="KW-1185">Reference proteome</keyword>
<dbReference type="GO" id="GO:0008745">
    <property type="term" value="F:N-acetylmuramoyl-L-alanine amidase activity"/>
    <property type="evidence" value="ECO:0007669"/>
    <property type="project" value="UniProtKB-EC"/>
</dbReference>
<dbReference type="SUPFAM" id="SSF47090">
    <property type="entry name" value="PGBD-like"/>
    <property type="match status" value="1"/>
</dbReference>
<evidence type="ECO:0000313" key="9">
    <source>
        <dbReference type="Proteomes" id="UP001597373"/>
    </source>
</evidence>
<evidence type="ECO:0000256" key="6">
    <source>
        <dbReference type="SAM" id="MobiDB-lite"/>
    </source>
</evidence>
<evidence type="ECO:0000256" key="5">
    <source>
        <dbReference type="ARBA" id="ARBA00023316"/>
    </source>
</evidence>
<comment type="similarity">
    <text evidence="2">Belongs to the N-acetylmuramoyl-L-alanine amidase 2 family.</text>
</comment>
<accession>A0ABW5DH04</accession>